<evidence type="ECO:0000313" key="7">
    <source>
        <dbReference type="EMBL" id="MFC7435245.1"/>
    </source>
</evidence>
<feature type="domain" description="HTH merR-type" evidence="5">
    <location>
        <begin position="5"/>
        <end position="62"/>
    </location>
</feature>
<dbReference type="InterPro" id="IPR009061">
    <property type="entry name" value="DNA-bd_dom_put_sf"/>
</dbReference>
<dbReference type="RefSeq" id="WP_382257628.1">
    <property type="nucleotide sequence ID" value="NZ_JBHTBX010000007.1"/>
</dbReference>
<dbReference type="PANTHER" id="PTHR30204:SF69">
    <property type="entry name" value="MERR-FAMILY TRANSCRIPTIONAL REGULATOR"/>
    <property type="match status" value="1"/>
</dbReference>
<dbReference type="InterPro" id="IPR047057">
    <property type="entry name" value="MerR_fam"/>
</dbReference>
<dbReference type="SUPFAM" id="SSF46955">
    <property type="entry name" value="Putative DNA-binding domain"/>
    <property type="match status" value="1"/>
</dbReference>
<evidence type="ECO:0000259" key="5">
    <source>
        <dbReference type="PROSITE" id="PS50937"/>
    </source>
</evidence>
<dbReference type="InterPro" id="IPR036594">
    <property type="entry name" value="Meth_synthase_dom"/>
</dbReference>
<dbReference type="InterPro" id="IPR003759">
    <property type="entry name" value="Cbl-bd_cap"/>
</dbReference>
<keyword evidence="8" id="KW-1185">Reference proteome</keyword>
<dbReference type="Gene3D" id="1.10.1240.10">
    <property type="entry name" value="Methionine synthase domain"/>
    <property type="match status" value="1"/>
</dbReference>
<dbReference type="Pfam" id="PF13411">
    <property type="entry name" value="MerR_1"/>
    <property type="match status" value="1"/>
</dbReference>
<keyword evidence="3" id="KW-0238">DNA-binding</keyword>
<keyword evidence="2" id="KW-0805">Transcription regulation</keyword>
<accession>A0ABW2RB03</accession>
<evidence type="ECO:0000256" key="2">
    <source>
        <dbReference type="ARBA" id="ARBA00023015"/>
    </source>
</evidence>
<protein>
    <submittedName>
        <fullName evidence="7">MerR family transcriptional regulator</fullName>
    </submittedName>
</protein>
<dbReference type="Pfam" id="PF02310">
    <property type="entry name" value="B12-binding"/>
    <property type="match status" value="1"/>
</dbReference>
<dbReference type="Proteomes" id="UP001596495">
    <property type="component" value="Unassembled WGS sequence"/>
</dbReference>
<dbReference type="EMBL" id="JBHTBX010000007">
    <property type="protein sequence ID" value="MFC7435245.1"/>
    <property type="molecule type" value="Genomic_DNA"/>
</dbReference>
<gene>
    <name evidence="7" type="ORF">ACFQNJ_12080</name>
</gene>
<keyword evidence="1" id="KW-0678">Repressor</keyword>
<dbReference type="SMART" id="SM00422">
    <property type="entry name" value="HTH_MERR"/>
    <property type="match status" value="1"/>
</dbReference>
<dbReference type="InterPro" id="IPR036724">
    <property type="entry name" value="Cobalamin-bd_sf"/>
</dbReference>
<evidence type="ECO:0000256" key="3">
    <source>
        <dbReference type="ARBA" id="ARBA00023125"/>
    </source>
</evidence>
<keyword evidence="4" id="KW-0804">Transcription</keyword>
<evidence type="ECO:0000256" key="1">
    <source>
        <dbReference type="ARBA" id="ARBA00022491"/>
    </source>
</evidence>
<comment type="caution">
    <text evidence="7">The sequence shown here is derived from an EMBL/GenBank/DDBJ whole genome shotgun (WGS) entry which is preliminary data.</text>
</comment>
<dbReference type="InterPro" id="IPR000551">
    <property type="entry name" value="MerR-type_HTH_dom"/>
</dbReference>
<dbReference type="Gene3D" id="1.10.1660.10">
    <property type="match status" value="1"/>
</dbReference>
<dbReference type="InterPro" id="IPR006158">
    <property type="entry name" value="Cobalamin-bd"/>
</dbReference>
<sequence length="327" mass="35421">MTNTSHTIADIERDTGLSKDTLRVWERRYGFPTPVRDAQGERRYDDGQLLRLRHIRRLIDAGHRPGAIVALPLDALLALSPDTQGAEIRMSAPAGASSGDPDAPDLPDHLRQWMNLLRRHQTRGLRASINQYLLAHGLSALVRDGLAPMNALVGQSWLEGRLAVFEEHLYTEVVLRVLRQAISQAAAGRSAQPPQVLLTTVPGEQHQLGLMMAEAMMVLEGCETVALGVQTPLPDIAQATKACQAQVVALGFSAATVARDARDALEQLRSLLPPNVDIWTGGQCAGLARRPRTREAVAGHTHLARLEDIGEAVARWRAGAMSAGVTA</sequence>
<organism evidence="7 8">
    <name type="scientific">Hydrogenophaga bisanensis</name>
    <dbReference type="NCBI Taxonomy" id="439611"/>
    <lineage>
        <taxon>Bacteria</taxon>
        <taxon>Pseudomonadati</taxon>
        <taxon>Pseudomonadota</taxon>
        <taxon>Betaproteobacteria</taxon>
        <taxon>Burkholderiales</taxon>
        <taxon>Comamonadaceae</taxon>
        <taxon>Hydrogenophaga</taxon>
    </lineage>
</organism>
<evidence type="ECO:0000256" key="4">
    <source>
        <dbReference type="ARBA" id="ARBA00023163"/>
    </source>
</evidence>
<dbReference type="Pfam" id="PF02607">
    <property type="entry name" value="B12-binding_2"/>
    <property type="match status" value="1"/>
</dbReference>
<reference evidence="8" key="1">
    <citation type="journal article" date="2019" name="Int. J. Syst. Evol. Microbiol.">
        <title>The Global Catalogue of Microorganisms (GCM) 10K type strain sequencing project: providing services to taxonomists for standard genome sequencing and annotation.</title>
        <authorList>
            <consortium name="The Broad Institute Genomics Platform"/>
            <consortium name="The Broad Institute Genome Sequencing Center for Infectious Disease"/>
            <person name="Wu L."/>
            <person name="Ma J."/>
        </authorList>
    </citation>
    <scope>NUCLEOTIDE SEQUENCE [LARGE SCALE GENOMIC DNA]</scope>
    <source>
        <strain evidence="8">CCUG 54518</strain>
    </source>
</reference>
<evidence type="ECO:0000259" key="6">
    <source>
        <dbReference type="PROSITE" id="PS51332"/>
    </source>
</evidence>
<dbReference type="Gene3D" id="3.40.50.280">
    <property type="entry name" value="Cobalamin-binding domain"/>
    <property type="match status" value="1"/>
</dbReference>
<name>A0ABW2RB03_9BURK</name>
<evidence type="ECO:0000313" key="8">
    <source>
        <dbReference type="Proteomes" id="UP001596495"/>
    </source>
</evidence>
<dbReference type="PROSITE" id="PS50937">
    <property type="entry name" value="HTH_MERR_2"/>
    <property type="match status" value="1"/>
</dbReference>
<feature type="domain" description="B12-binding" evidence="6">
    <location>
        <begin position="193"/>
        <end position="323"/>
    </location>
</feature>
<dbReference type="PANTHER" id="PTHR30204">
    <property type="entry name" value="REDOX-CYCLING DRUG-SENSING TRANSCRIPTIONAL ACTIVATOR SOXR"/>
    <property type="match status" value="1"/>
</dbReference>
<proteinExistence type="predicted"/>
<dbReference type="PROSITE" id="PS51332">
    <property type="entry name" value="B12_BINDING"/>
    <property type="match status" value="1"/>
</dbReference>
<dbReference type="SUPFAM" id="SSF52242">
    <property type="entry name" value="Cobalamin (vitamin B12)-binding domain"/>
    <property type="match status" value="1"/>
</dbReference>